<keyword evidence="3" id="KW-1185">Reference proteome</keyword>
<feature type="region of interest" description="Disordered" evidence="1">
    <location>
        <begin position="28"/>
        <end position="60"/>
    </location>
</feature>
<comment type="caution">
    <text evidence="2">The sequence shown here is derived from an EMBL/GenBank/DDBJ whole genome shotgun (WGS) entry which is preliminary data.</text>
</comment>
<sequence length="180" mass="19901">MEIVAHPMASTHMSCNLLRSLETLWEGGKEGDDRRRKTLVGGGYKDGGASHTKKGEELRKEDTRGMVAKKEGMVEVGGGMHKRLHHPCPKFGTPNRRATHCGCDMVRGDPWNIQPVVNTSTMVSSLVLETQIADWCDTLESPKVVIASPHALIPPLSRLVLRRAVVRVHKVNSPPGYQHR</sequence>
<dbReference type="AlphaFoldDB" id="A0AAE1FBL8"/>
<gene>
    <name evidence="2" type="ORF">Pcinc_024194</name>
</gene>
<protein>
    <submittedName>
        <fullName evidence="2">Uncharacterized protein</fullName>
    </submittedName>
</protein>
<evidence type="ECO:0000313" key="2">
    <source>
        <dbReference type="EMBL" id="KAK3870611.1"/>
    </source>
</evidence>
<evidence type="ECO:0000313" key="3">
    <source>
        <dbReference type="Proteomes" id="UP001286313"/>
    </source>
</evidence>
<dbReference type="Proteomes" id="UP001286313">
    <property type="component" value="Unassembled WGS sequence"/>
</dbReference>
<accession>A0AAE1FBL8</accession>
<reference evidence="2" key="1">
    <citation type="submission" date="2023-10" db="EMBL/GenBank/DDBJ databases">
        <title>Genome assemblies of two species of porcelain crab, Petrolisthes cinctipes and Petrolisthes manimaculis (Anomura: Porcellanidae).</title>
        <authorList>
            <person name="Angst P."/>
        </authorList>
    </citation>
    <scope>NUCLEOTIDE SEQUENCE</scope>
    <source>
        <strain evidence="2">PB745_01</strain>
        <tissue evidence="2">Gill</tissue>
    </source>
</reference>
<name>A0AAE1FBL8_PETCI</name>
<organism evidence="2 3">
    <name type="scientific">Petrolisthes cinctipes</name>
    <name type="common">Flat porcelain crab</name>
    <dbReference type="NCBI Taxonomy" id="88211"/>
    <lineage>
        <taxon>Eukaryota</taxon>
        <taxon>Metazoa</taxon>
        <taxon>Ecdysozoa</taxon>
        <taxon>Arthropoda</taxon>
        <taxon>Crustacea</taxon>
        <taxon>Multicrustacea</taxon>
        <taxon>Malacostraca</taxon>
        <taxon>Eumalacostraca</taxon>
        <taxon>Eucarida</taxon>
        <taxon>Decapoda</taxon>
        <taxon>Pleocyemata</taxon>
        <taxon>Anomura</taxon>
        <taxon>Galatheoidea</taxon>
        <taxon>Porcellanidae</taxon>
        <taxon>Petrolisthes</taxon>
    </lineage>
</organism>
<dbReference type="EMBL" id="JAWQEG010002641">
    <property type="protein sequence ID" value="KAK3870611.1"/>
    <property type="molecule type" value="Genomic_DNA"/>
</dbReference>
<evidence type="ECO:0000256" key="1">
    <source>
        <dbReference type="SAM" id="MobiDB-lite"/>
    </source>
</evidence>
<proteinExistence type="predicted"/>